<feature type="domain" description="Ig-like" evidence="11">
    <location>
        <begin position="227"/>
        <end position="311"/>
    </location>
</feature>
<dbReference type="SMART" id="SM00408">
    <property type="entry name" value="IGc2"/>
    <property type="match status" value="3"/>
</dbReference>
<keyword evidence="14" id="KW-1185">Reference proteome</keyword>
<dbReference type="SMART" id="SM00409">
    <property type="entry name" value="IG"/>
    <property type="match status" value="3"/>
</dbReference>
<feature type="domain" description="Ig-like" evidence="11">
    <location>
        <begin position="33"/>
        <end position="127"/>
    </location>
</feature>
<evidence type="ECO:0000256" key="10">
    <source>
        <dbReference type="SAM" id="SignalP"/>
    </source>
</evidence>
<feature type="compositionally biased region" description="Polar residues" evidence="9">
    <location>
        <begin position="773"/>
        <end position="789"/>
    </location>
</feature>
<reference evidence="13 14" key="1">
    <citation type="submission" date="2024-09" db="EMBL/GenBank/DDBJ databases">
        <title>A chromosome-level genome assembly of Gray's grenadier anchovy, Coilia grayii.</title>
        <authorList>
            <person name="Fu Z."/>
        </authorList>
    </citation>
    <scope>NUCLEOTIDE SEQUENCE [LARGE SCALE GENOMIC DNA]</scope>
    <source>
        <strain evidence="13">G4</strain>
        <tissue evidence="13">Muscle</tissue>
    </source>
</reference>
<dbReference type="SMART" id="SM00060">
    <property type="entry name" value="FN3"/>
    <property type="match status" value="2"/>
</dbReference>
<accession>A0ABD1K5E5</accession>
<dbReference type="AlphaFoldDB" id="A0ABD1K5E5"/>
<feature type="region of interest" description="Disordered" evidence="9">
    <location>
        <begin position="962"/>
        <end position="992"/>
    </location>
</feature>
<feature type="compositionally biased region" description="Low complexity" evidence="9">
    <location>
        <begin position="844"/>
        <end position="854"/>
    </location>
</feature>
<name>A0ABD1K5E5_9TELE</name>
<feature type="compositionally biased region" description="Gly residues" evidence="9">
    <location>
        <begin position="969"/>
        <end position="986"/>
    </location>
</feature>
<dbReference type="InterPro" id="IPR003599">
    <property type="entry name" value="Ig_sub"/>
</dbReference>
<evidence type="ECO:0000256" key="9">
    <source>
        <dbReference type="SAM" id="MobiDB-lite"/>
    </source>
</evidence>
<evidence type="ECO:0000313" key="14">
    <source>
        <dbReference type="Proteomes" id="UP001591681"/>
    </source>
</evidence>
<dbReference type="FunFam" id="2.60.40.10:FF:000008">
    <property type="entry name" value="roundabout homolog 2 isoform X2"/>
    <property type="match status" value="1"/>
</dbReference>
<evidence type="ECO:0008006" key="15">
    <source>
        <dbReference type="Google" id="ProtNLM"/>
    </source>
</evidence>
<dbReference type="CDD" id="cd00063">
    <property type="entry name" value="FN3"/>
    <property type="match status" value="1"/>
</dbReference>
<dbReference type="Gene3D" id="2.60.40.10">
    <property type="entry name" value="Immunoglobulins"/>
    <property type="match status" value="5"/>
</dbReference>
<dbReference type="PANTHER" id="PTHR13817:SF103">
    <property type="entry name" value="ROUNDABOUT GUIDANCE RECEPTOR 3"/>
    <property type="match status" value="1"/>
</dbReference>
<evidence type="ECO:0000256" key="5">
    <source>
        <dbReference type="ARBA" id="ARBA00022989"/>
    </source>
</evidence>
<comment type="caution">
    <text evidence="13">The sequence shown here is derived from an EMBL/GenBank/DDBJ whole genome shotgun (WGS) entry which is preliminary data.</text>
</comment>
<dbReference type="Pfam" id="PF07679">
    <property type="entry name" value="I-set"/>
    <property type="match status" value="2"/>
</dbReference>
<dbReference type="PROSITE" id="PS50835">
    <property type="entry name" value="IG_LIKE"/>
    <property type="match status" value="3"/>
</dbReference>
<feature type="region of interest" description="Disordered" evidence="9">
    <location>
        <begin position="829"/>
        <end position="856"/>
    </location>
</feature>
<evidence type="ECO:0000259" key="12">
    <source>
        <dbReference type="PROSITE" id="PS50853"/>
    </source>
</evidence>
<comment type="subcellular location">
    <subcellularLocation>
        <location evidence="1">Membrane</location>
        <topology evidence="1">Single-pass membrane protein</topology>
    </subcellularLocation>
</comment>
<feature type="domain" description="Fibronectin type-III" evidence="12">
    <location>
        <begin position="333"/>
        <end position="434"/>
    </location>
</feature>
<feature type="domain" description="Ig-like" evidence="11">
    <location>
        <begin position="135"/>
        <end position="222"/>
    </location>
</feature>
<dbReference type="EMBL" id="JBHFQA010000008">
    <property type="protein sequence ID" value="KAL2094344.1"/>
    <property type="molecule type" value="Genomic_DNA"/>
</dbReference>
<keyword evidence="6" id="KW-0472">Membrane</keyword>
<evidence type="ECO:0000313" key="13">
    <source>
        <dbReference type="EMBL" id="KAL2094344.1"/>
    </source>
</evidence>
<dbReference type="FunFam" id="2.60.40.10:FF:000065">
    <property type="entry name" value="roundabout homolog 1 isoform X3"/>
    <property type="match status" value="1"/>
</dbReference>
<proteinExistence type="predicted"/>
<keyword evidence="7" id="KW-1015">Disulfide bond</keyword>
<dbReference type="GO" id="GO:0007399">
    <property type="term" value="P:nervous system development"/>
    <property type="evidence" value="ECO:0007669"/>
    <property type="project" value="UniProtKB-ARBA"/>
</dbReference>
<evidence type="ECO:0000256" key="8">
    <source>
        <dbReference type="ARBA" id="ARBA00023319"/>
    </source>
</evidence>
<dbReference type="InterPro" id="IPR013098">
    <property type="entry name" value="Ig_I-set"/>
</dbReference>
<dbReference type="SUPFAM" id="SSF49265">
    <property type="entry name" value="Fibronectin type III"/>
    <property type="match status" value="1"/>
</dbReference>
<evidence type="ECO:0000256" key="7">
    <source>
        <dbReference type="ARBA" id="ARBA00023157"/>
    </source>
</evidence>
<evidence type="ECO:0000256" key="4">
    <source>
        <dbReference type="ARBA" id="ARBA00022737"/>
    </source>
</evidence>
<keyword evidence="3 10" id="KW-0732">Signal</keyword>
<dbReference type="InterPro" id="IPR007110">
    <property type="entry name" value="Ig-like_dom"/>
</dbReference>
<dbReference type="InterPro" id="IPR050964">
    <property type="entry name" value="Striated_Muscle_Regulatory"/>
</dbReference>
<dbReference type="InterPro" id="IPR036179">
    <property type="entry name" value="Ig-like_dom_sf"/>
</dbReference>
<evidence type="ECO:0000256" key="1">
    <source>
        <dbReference type="ARBA" id="ARBA00004167"/>
    </source>
</evidence>
<dbReference type="InterPro" id="IPR036116">
    <property type="entry name" value="FN3_sf"/>
</dbReference>
<dbReference type="Pfam" id="PF00041">
    <property type="entry name" value="fn3"/>
    <property type="match status" value="1"/>
</dbReference>
<dbReference type="InterPro" id="IPR003598">
    <property type="entry name" value="Ig_sub2"/>
</dbReference>
<dbReference type="PROSITE" id="PS50853">
    <property type="entry name" value="FN3"/>
    <property type="match status" value="2"/>
</dbReference>
<dbReference type="FunFam" id="2.60.40.10:FF:000840">
    <property type="entry name" value="Roundabout guidance receptor 4"/>
    <property type="match status" value="1"/>
</dbReference>
<dbReference type="InterPro" id="IPR003961">
    <property type="entry name" value="FN3_dom"/>
</dbReference>
<sequence length="1139" mass="122532">MNALLVFKLFLCFGFGITLGVEGPKPPPDESPPRIVHHPSDVVVKVGSPATLSCRAEGTPTPTIEWLRNGVVVDGEHLEGQARPIVLHEGSLFFLSVGAGRRGQSHEGVYTCVARNTVGKATSRNASLHIAVLREEFRTHPSDVEVAVGEVAIMNCSPPRGQPEPNVSWKKDGVLINSTNDHYTVLNGKLIIAPAQKNDSGVYVCVASNTQGVRESQAARLSVLVKPVLLLKPQDVTVRAGEAAHFFCEAEGDPMPTVQWSREQGLLPNGRYLVNPDQSLQIHYVTEQDSGTYTCTATNEVGVATASAMLHVEDALNTRQKELHKELSALRVELQSVAVMAPSSNTSLVQWKLQSLLSQPHYLDGFEVLYRSLLPASSDWAAKKVPLASPSLQPLQAQVGPLKRGYKYEFKVRPYGSGLYGRESNTRHLRVPEIVPSAPPQALSVTMPVDRNDTVRLSWGPPPHDAHNGIIQGYQVWCVQSDDQQFFNWTVDSGTHSLEIDILHPGKQYWVRVAAVNGAGIGVKSDPHRLLIENKWRVSPPLSGTGSGALPRVLAVVQDPVFIGSIGVLLWCLLMVGAVCLYRRHARASGTGHGHHKRSGLYRLASEDLIIRHRMAAPDSPWITGAWRPALCTKPYQDLWAHGQDSPVLSKSASLPVAAKKDPSHLEAVVPIVPDNCGVYGTFYVDLTGKGLKTFNSPARRPRMPHFHSEQYGETVIIPQPSPRSKAARDAQAALPWKRALPAQPHMGVLKESWERNGKRELHAVKSAPLAPISQQAVPRASITSGNKQRLSHQPPALPAPAGLPDCVQSARAHCPLHYSASLHLVDVDTPQSAPHGRGDDTNSLSSEEGSSRSTKLTMDVGSLQSICSVSAVRGGGTCGSVCPSFPGRAYSHLSTASFCLSADPSATDDLDLDDATLSSQDVTQYLEIRPKASRGGVLSENLTPRPFSPTPTFGYICGPSEVEEGGADRGGPQRGGVGGGGGGGRARLRSTPSSCCSEWEGSLWNAWGSVSEGNMASARTSIISSSDCSFANDANFARVLALTADSMAGASLSDFSPPASPLNVIFPPPRDCFGELDPLPVWDWSTTWVEEMEAQYRAGRTGGATAKAAAASLSSVPDHWGYHRQGTRQAHSKMLSHS</sequence>
<gene>
    <name evidence="13" type="ORF">ACEWY4_009063</name>
</gene>
<keyword evidence="5" id="KW-1133">Transmembrane helix</keyword>
<protein>
    <recommendedName>
        <fullName evidence="15">Roundabout homolog 4</fullName>
    </recommendedName>
</protein>
<dbReference type="GO" id="GO:0016020">
    <property type="term" value="C:membrane"/>
    <property type="evidence" value="ECO:0007669"/>
    <property type="project" value="UniProtKB-SubCell"/>
</dbReference>
<keyword evidence="4" id="KW-0677">Repeat</keyword>
<dbReference type="PANTHER" id="PTHR13817">
    <property type="entry name" value="TITIN"/>
    <property type="match status" value="1"/>
</dbReference>
<evidence type="ECO:0000256" key="6">
    <source>
        <dbReference type="ARBA" id="ARBA00023136"/>
    </source>
</evidence>
<dbReference type="InterPro" id="IPR013783">
    <property type="entry name" value="Ig-like_fold"/>
</dbReference>
<feature type="region of interest" description="Disordered" evidence="9">
    <location>
        <begin position="765"/>
        <end position="798"/>
    </location>
</feature>
<dbReference type="SUPFAM" id="SSF48726">
    <property type="entry name" value="Immunoglobulin"/>
    <property type="match status" value="3"/>
</dbReference>
<evidence type="ECO:0000256" key="3">
    <source>
        <dbReference type="ARBA" id="ARBA00022729"/>
    </source>
</evidence>
<keyword evidence="8" id="KW-0393">Immunoglobulin domain</keyword>
<feature type="domain" description="Fibronectin type-III" evidence="12">
    <location>
        <begin position="439"/>
        <end position="535"/>
    </location>
</feature>
<evidence type="ECO:0000256" key="2">
    <source>
        <dbReference type="ARBA" id="ARBA00022692"/>
    </source>
</evidence>
<dbReference type="Pfam" id="PF13927">
    <property type="entry name" value="Ig_3"/>
    <property type="match status" value="1"/>
</dbReference>
<feature type="signal peptide" evidence="10">
    <location>
        <begin position="1"/>
        <end position="20"/>
    </location>
</feature>
<dbReference type="FunFam" id="2.60.40.10:FF:000026">
    <property type="entry name" value="roundabout homolog 2 isoform X1"/>
    <property type="match status" value="1"/>
</dbReference>
<keyword evidence="2" id="KW-0812">Transmembrane</keyword>
<organism evidence="13 14">
    <name type="scientific">Coilia grayii</name>
    <name type="common">Gray's grenadier anchovy</name>
    <dbReference type="NCBI Taxonomy" id="363190"/>
    <lineage>
        <taxon>Eukaryota</taxon>
        <taxon>Metazoa</taxon>
        <taxon>Chordata</taxon>
        <taxon>Craniata</taxon>
        <taxon>Vertebrata</taxon>
        <taxon>Euteleostomi</taxon>
        <taxon>Actinopterygii</taxon>
        <taxon>Neopterygii</taxon>
        <taxon>Teleostei</taxon>
        <taxon>Clupei</taxon>
        <taxon>Clupeiformes</taxon>
        <taxon>Clupeoidei</taxon>
        <taxon>Engraulidae</taxon>
        <taxon>Coilinae</taxon>
        <taxon>Coilia</taxon>
    </lineage>
</organism>
<feature type="chain" id="PRO_5044742353" description="Roundabout homolog 4" evidence="10">
    <location>
        <begin position="21"/>
        <end position="1139"/>
    </location>
</feature>
<evidence type="ECO:0000259" key="11">
    <source>
        <dbReference type="PROSITE" id="PS50835"/>
    </source>
</evidence>
<dbReference type="Proteomes" id="UP001591681">
    <property type="component" value="Unassembled WGS sequence"/>
</dbReference>